<dbReference type="InterPro" id="IPR024590">
    <property type="entry name" value="HrpA_C"/>
</dbReference>
<organism evidence="2 3">
    <name type="scientific">Salmonella enterica I</name>
    <dbReference type="NCBI Taxonomy" id="59201"/>
    <lineage>
        <taxon>Bacteria</taxon>
        <taxon>Pseudomonadati</taxon>
        <taxon>Pseudomonadota</taxon>
        <taxon>Gammaproteobacteria</taxon>
        <taxon>Enterobacterales</taxon>
        <taxon>Enterobacteriaceae</taxon>
        <taxon>Salmonella</taxon>
    </lineage>
</organism>
<dbReference type="GO" id="GO:0004386">
    <property type="term" value="F:helicase activity"/>
    <property type="evidence" value="ECO:0007669"/>
    <property type="project" value="UniProtKB-KW"/>
</dbReference>
<keyword evidence="2" id="KW-0067">ATP-binding</keyword>
<gene>
    <name evidence="2" type="ORF">NCTC8258_03293</name>
</gene>
<name>A0A379W8G4_SALET</name>
<keyword evidence="2" id="KW-0347">Helicase</keyword>
<dbReference type="EMBL" id="UGXS01000004">
    <property type="protein sequence ID" value="SUH15562.1"/>
    <property type="molecule type" value="Genomic_DNA"/>
</dbReference>
<sequence>MKAWPALVDERDSVAIKLFDNPLEQQQAMWCGLRRLLLLNIPSPIKYLHEKLPNKAKLGLYFNPYGKVLELIDDCIACG</sequence>
<accession>A0A379W8G4</accession>
<dbReference type="Proteomes" id="UP000255509">
    <property type="component" value="Unassembled WGS sequence"/>
</dbReference>
<dbReference type="Pfam" id="PF11898">
    <property type="entry name" value="DUF3418"/>
    <property type="match status" value="1"/>
</dbReference>
<evidence type="ECO:0000259" key="1">
    <source>
        <dbReference type="Pfam" id="PF11898"/>
    </source>
</evidence>
<protein>
    <submittedName>
        <fullName evidence="2">ATP-dependent RNA helicase HrpA</fullName>
    </submittedName>
</protein>
<evidence type="ECO:0000313" key="2">
    <source>
        <dbReference type="EMBL" id="SUH15562.1"/>
    </source>
</evidence>
<evidence type="ECO:0000313" key="3">
    <source>
        <dbReference type="Proteomes" id="UP000255509"/>
    </source>
</evidence>
<keyword evidence="2" id="KW-0547">Nucleotide-binding</keyword>
<keyword evidence="2" id="KW-0378">Hydrolase</keyword>
<reference evidence="2 3" key="1">
    <citation type="submission" date="2018-06" db="EMBL/GenBank/DDBJ databases">
        <authorList>
            <consortium name="Pathogen Informatics"/>
            <person name="Doyle S."/>
        </authorList>
    </citation>
    <scope>NUCLEOTIDE SEQUENCE [LARGE SCALE GENOMIC DNA]</scope>
    <source>
        <strain evidence="2 3">NCTC8258</strain>
    </source>
</reference>
<proteinExistence type="predicted"/>
<feature type="domain" description="RNA helicase HrpA C-terminal" evidence="1">
    <location>
        <begin position="1"/>
        <end position="78"/>
    </location>
</feature>
<dbReference type="AlphaFoldDB" id="A0A379W8G4"/>